<feature type="transmembrane region" description="Helical" evidence="8">
    <location>
        <begin position="112"/>
        <end position="134"/>
    </location>
</feature>
<feature type="transmembrane region" description="Helical" evidence="8">
    <location>
        <begin position="257"/>
        <end position="276"/>
    </location>
</feature>
<feature type="transmembrane region" description="Helical" evidence="8">
    <location>
        <begin position="188"/>
        <end position="206"/>
    </location>
</feature>
<keyword evidence="7 8" id="KW-0472">Membrane</keyword>
<evidence type="ECO:0000256" key="6">
    <source>
        <dbReference type="ARBA" id="ARBA00022989"/>
    </source>
</evidence>
<keyword evidence="5 8" id="KW-0812">Transmembrane</keyword>
<feature type="transmembrane region" description="Helical" evidence="8">
    <location>
        <begin position="82"/>
        <end position="100"/>
    </location>
</feature>
<dbReference type="PANTHER" id="PTHR34975">
    <property type="entry name" value="SPORE GERMINATION PROTEIN A2"/>
    <property type="match status" value="1"/>
</dbReference>
<feature type="transmembrane region" description="Helical" evidence="8">
    <location>
        <begin position="39"/>
        <end position="62"/>
    </location>
</feature>
<dbReference type="Pfam" id="PF03845">
    <property type="entry name" value="Spore_permease"/>
    <property type="match status" value="1"/>
</dbReference>
<feature type="transmembrane region" description="Helical" evidence="8">
    <location>
        <begin position="306"/>
        <end position="326"/>
    </location>
</feature>
<comment type="caution">
    <text evidence="9">The sequence shown here is derived from an EMBL/GenBank/DDBJ whole genome shotgun (WGS) entry which is preliminary data.</text>
</comment>
<dbReference type="EMBL" id="JBHSDT010000004">
    <property type="protein sequence ID" value="MFC4402310.1"/>
    <property type="molecule type" value="Genomic_DNA"/>
</dbReference>
<evidence type="ECO:0000256" key="5">
    <source>
        <dbReference type="ARBA" id="ARBA00022692"/>
    </source>
</evidence>
<evidence type="ECO:0000256" key="2">
    <source>
        <dbReference type="ARBA" id="ARBA00007998"/>
    </source>
</evidence>
<feature type="transmembrane region" description="Helical" evidence="8">
    <location>
        <begin position="146"/>
        <end position="168"/>
    </location>
</feature>
<dbReference type="InterPro" id="IPR004761">
    <property type="entry name" value="Spore_GerAB"/>
</dbReference>
<keyword evidence="3" id="KW-0813">Transport</keyword>
<evidence type="ECO:0000256" key="1">
    <source>
        <dbReference type="ARBA" id="ARBA00004141"/>
    </source>
</evidence>
<feature type="transmembrane region" description="Helical" evidence="8">
    <location>
        <begin position="338"/>
        <end position="356"/>
    </location>
</feature>
<accession>A0ABV8WSC2</accession>
<evidence type="ECO:0000256" key="4">
    <source>
        <dbReference type="ARBA" id="ARBA00022544"/>
    </source>
</evidence>
<proteinExistence type="inferred from homology"/>
<evidence type="ECO:0000313" key="9">
    <source>
        <dbReference type="EMBL" id="MFC4402310.1"/>
    </source>
</evidence>
<dbReference type="Proteomes" id="UP001595882">
    <property type="component" value="Unassembled WGS sequence"/>
</dbReference>
<keyword evidence="6 8" id="KW-1133">Transmembrane helix</keyword>
<gene>
    <name evidence="9" type="ORF">ACFOY7_04425</name>
</gene>
<keyword evidence="10" id="KW-1185">Reference proteome</keyword>
<organism evidence="9 10">
    <name type="scientific">Gracilibacillus xinjiangensis</name>
    <dbReference type="NCBI Taxonomy" id="1193282"/>
    <lineage>
        <taxon>Bacteria</taxon>
        <taxon>Bacillati</taxon>
        <taxon>Bacillota</taxon>
        <taxon>Bacilli</taxon>
        <taxon>Bacillales</taxon>
        <taxon>Bacillaceae</taxon>
        <taxon>Gracilibacillus</taxon>
    </lineage>
</organism>
<evidence type="ECO:0000256" key="3">
    <source>
        <dbReference type="ARBA" id="ARBA00022448"/>
    </source>
</evidence>
<dbReference type="NCBIfam" id="TIGR00912">
    <property type="entry name" value="2A0309"/>
    <property type="match status" value="1"/>
</dbReference>
<sequence>MQNRGFLRVREIFAMILIIVGIRLSDSTPSLLAQNTQNALWIVPVISFICIFPSFLLMLYLLKKYKDKNLVQLLEAILGKGLGKAIGFIIFLFAFLSMTLDSRNYVEQIKVLYYPEAPTSLIFVILLGIVFFGAKRGIEVIGYSTFIALPFIKISAFFIVFLVLGDLLIQRIFPIFGSGLSSLLSEGIGKASIFAELFFILIAYVSTRETEIFHKASILAAIVALFEIVVFYFVYITVFDYNSVVKIAFPFHDITQFISFGAFFSNIETIFMVFWIIAAYLKFLILLYLTTWIFGVVFNIENFEPLLLPFGFLTATVAALPFNTVINELQFRDTLLSIMTPFFIILPILLWLVALLRGGLRK</sequence>
<feature type="transmembrane region" description="Helical" evidence="8">
    <location>
        <begin position="283"/>
        <end position="300"/>
    </location>
</feature>
<protein>
    <submittedName>
        <fullName evidence="9">Endospore germination permease</fullName>
    </submittedName>
</protein>
<comment type="subcellular location">
    <subcellularLocation>
        <location evidence="1">Membrane</location>
        <topology evidence="1">Multi-pass membrane protein</topology>
    </subcellularLocation>
</comment>
<feature type="transmembrane region" description="Helical" evidence="8">
    <location>
        <begin position="218"/>
        <end position="237"/>
    </location>
</feature>
<reference evidence="10" key="1">
    <citation type="journal article" date="2019" name="Int. J. Syst. Evol. Microbiol.">
        <title>The Global Catalogue of Microorganisms (GCM) 10K type strain sequencing project: providing services to taxonomists for standard genome sequencing and annotation.</title>
        <authorList>
            <consortium name="The Broad Institute Genomics Platform"/>
            <consortium name="The Broad Institute Genome Sequencing Center for Infectious Disease"/>
            <person name="Wu L."/>
            <person name="Ma J."/>
        </authorList>
    </citation>
    <scope>NUCLEOTIDE SEQUENCE [LARGE SCALE GENOMIC DNA]</scope>
    <source>
        <strain evidence="10">CCUG 37865</strain>
    </source>
</reference>
<feature type="transmembrane region" description="Helical" evidence="8">
    <location>
        <begin position="12"/>
        <end position="33"/>
    </location>
</feature>
<dbReference type="RefSeq" id="WP_390249794.1">
    <property type="nucleotide sequence ID" value="NZ_JBHSDT010000004.1"/>
</dbReference>
<evidence type="ECO:0000256" key="8">
    <source>
        <dbReference type="SAM" id="Phobius"/>
    </source>
</evidence>
<comment type="similarity">
    <text evidence="2">Belongs to the amino acid-polyamine-organocation (APC) superfamily. Spore germination protein (SGP) (TC 2.A.3.9) family.</text>
</comment>
<evidence type="ECO:0000313" key="10">
    <source>
        <dbReference type="Proteomes" id="UP001595882"/>
    </source>
</evidence>
<keyword evidence="4" id="KW-0309">Germination</keyword>
<evidence type="ECO:0000256" key="7">
    <source>
        <dbReference type="ARBA" id="ARBA00023136"/>
    </source>
</evidence>
<dbReference type="PANTHER" id="PTHR34975:SF2">
    <property type="entry name" value="SPORE GERMINATION PROTEIN A2"/>
    <property type="match status" value="1"/>
</dbReference>
<name>A0ABV8WSC2_9BACI</name>